<name>A0A975U0E6_9PROT</name>
<reference evidence="1" key="1">
    <citation type="submission" date="2021-06" db="EMBL/GenBank/DDBJ databases">
        <title>Elioraea tepida, sp. nov., a moderately thermophilic aerobic anoxygenic phototrophic bacterium isolated from an alkaline siliceous hot spring mat community in Yellowstone National Park, WY, USA.</title>
        <authorList>
            <person name="Saini M.K."/>
            <person name="Yoshida S."/>
            <person name="Sebastian A."/>
            <person name="Hirose S."/>
            <person name="Hara E."/>
            <person name="Tamaki H."/>
            <person name="Soulier N.T."/>
            <person name="Albert I."/>
            <person name="Hanada S."/>
            <person name="Bryant D.A."/>
            <person name="Tank M."/>
        </authorList>
    </citation>
    <scope>NUCLEOTIDE SEQUENCE</scope>
    <source>
        <strain evidence="1">MS-P2</strain>
    </source>
</reference>
<gene>
    <name evidence="1" type="ORF">KO353_11745</name>
</gene>
<dbReference type="EMBL" id="CP076448">
    <property type="protein sequence ID" value="QXM23954.1"/>
    <property type="molecule type" value="Genomic_DNA"/>
</dbReference>
<dbReference type="PANTHER" id="PTHR28047">
    <property type="entry name" value="PROTEIN DCG1"/>
    <property type="match status" value="1"/>
</dbReference>
<keyword evidence="2" id="KW-1185">Reference proteome</keyword>
<evidence type="ECO:0000313" key="2">
    <source>
        <dbReference type="Proteomes" id="UP000694001"/>
    </source>
</evidence>
<proteinExistence type="predicted"/>
<dbReference type="InterPro" id="IPR015942">
    <property type="entry name" value="Asp/Glu/hydantoin_racemase"/>
</dbReference>
<dbReference type="AlphaFoldDB" id="A0A975U0E6"/>
<accession>A0A975U0E6</accession>
<dbReference type="GO" id="GO:0047661">
    <property type="term" value="F:amino-acid racemase activity"/>
    <property type="evidence" value="ECO:0007669"/>
    <property type="project" value="InterPro"/>
</dbReference>
<protein>
    <submittedName>
        <fullName evidence="1">Aspartate/glutamate racemase family protein</fullName>
    </submittedName>
</protein>
<dbReference type="PANTHER" id="PTHR28047:SF5">
    <property type="entry name" value="PROTEIN DCG1"/>
    <property type="match status" value="1"/>
</dbReference>
<dbReference type="RefSeq" id="WP_218284887.1">
    <property type="nucleotide sequence ID" value="NZ_CP076448.1"/>
</dbReference>
<sequence>MGGRILFINPNRNAACGNGIAAALAPFRAPGLPALEVVSLAEGPPAIRSWSDWFAASGPILACIAREEARTDAFVIACASDPALPAAREATTRPVFGMFSSAVAQALALAGSFGVIALARPSVSRHALALRQMGAERQLVLEIPLDVSLEALLDPVAVRDRMVAAGREIAAAGAGAIVLGCAGMAHHAEAVEQAVGLPVVEPAQAAAAAALARVLPGRGAAIERAAE</sequence>
<dbReference type="Proteomes" id="UP000694001">
    <property type="component" value="Chromosome"/>
</dbReference>
<dbReference type="Pfam" id="PF01177">
    <property type="entry name" value="Asp_Glu_race"/>
    <property type="match status" value="1"/>
</dbReference>
<dbReference type="KEGG" id="elio:KO353_11745"/>
<evidence type="ECO:0000313" key="1">
    <source>
        <dbReference type="EMBL" id="QXM23954.1"/>
    </source>
</evidence>
<dbReference type="InterPro" id="IPR052186">
    <property type="entry name" value="Hydantoin_racemase-like"/>
</dbReference>
<organism evidence="1 2">
    <name type="scientific">Elioraea tepida</name>
    <dbReference type="NCBI Taxonomy" id="2843330"/>
    <lineage>
        <taxon>Bacteria</taxon>
        <taxon>Pseudomonadati</taxon>
        <taxon>Pseudomonadota</taxon>
        <taxon>Alphaproteobacteria</taxon>
        <taxon>Acetobacterales</taxon>
        <taxon>Elioraeaceae</taxon>
        <taxon>Elioraea</taxon>
    </lineage>
</organism>